<organism evidence="2 3">
    <name type="scientific">Dentiscutata erythropus</name>
    <dbReference type="NCBI Taxonomy" id="1348616"/>
    <lineage>
        <taxon>Eukaryota</taxon>
        <taxon>Fungi</taxon>
        <taxon>Fungi incertae sedis</taxon>
        <taxon>Mucoromycota</taxon>
        <taxon>Glomeromycotina</taxon>
        <taxon>Glomeromycetes</taxon>
        <taxon>Diversisporales</taxon>
        <taxon>Gigasporaceae</taxon>
        <taxon>Dentiscutata</taxon>
    </lineage>
</organism>
<dbReference type="OrthoDB" id="636773at2759"/>
<feature type="domain" description="TLDc" evidence="1">
    <location>
        <begin position="112"/>
        <end position="296"/>
    </location>
</feature>
<evidence type="ECO:0000313" key="3">
    <source>
        <dbReference type="Proteomes" id="UP000789405"/>
    </source>
</evidence>
<evidence type="ECO:0000259" key="1">
    <source>
        <dbReference type="PROSITE" id="PS51886"/>
    </source>
</evidence>
<accession>A0A9N9HCI3</accession>
<protein>
    <submittedName>
        <fullName evidence="2">24605_t:CDS:1</fullName>
    </submittedName>
</protein>
<dbReference type="PROSITE" id="PS51886">
    <property type="entry name" value="TLDC"/>
    <property type="match status" value="1"/>
</dbReference>
<dbReference type="AlphaFoldDB" id="A0A9N9HCI3"/>
<dbReference type="Pfam" id="PF07534">
    <property type="entry name" value="TLD"/>
    <property type="match status" value="1"/>
</dbReference>
<dbReference type="InterPro" id="IPR006571">
    <property type="entry name" value="TLDc_dom"/>
</dbReference>
<keyword evidence="3" id="KW-1185">Reference proteome</keyword>
<name>A0A9N9HCI3_9GLOM</name>
<sequence>MITNNPQDLPQDLSFTVVRDISRINQWNSMDWFRQNIVQVFNTVSCNGTLFGKLLTHYLEPTNWSQEENQELEKILRRKLRENLKLFFIIPKSIPKTAILPARVPKYILESTIIDSKRAALIASWIDRKEDPEYYLPKENPYYFKLLLRGSRDGFFVEDFRKRCFNQGATVILIQTEIQSTATPSATTSSFNGQTRTGQIVMGGYNPKSWSGTNKFSSSTESFIFSLCSDSQSQITTLSRVVAHHFAISDDDSQFIGFGNGDLYIFKNSCQKRDYMYAILDRTKFSMDEIESVEVPLFFRKIRYIKYICILEEVCVYATSVLMF</sequence>
<evidence type="ECO:0000313" key="2">
    <source>
        <dbReference type="EMBL" id="CAG8669763.1"/>
    </source>
</evidence>
<dbReference type="Proteomes" id="UP000789405">
    <property type="component" value="Unassembled WGS sequence"/>
</dbReference>
<reference evidence="2" key="1">
    <citation type="submission" date="2021-06" db="EMBL/GenBank/DDBJ databases">
        <authorList>
            <person name="Kallberg Y."/>
            <person name="Tangrot J."/>
            <person name="Rosling A."/>
        </authorList>
    </citation>
    <scope>NUCLEOTIDE SEQUENCE</scope>
    <source>
        <strain evidence="2">MA453B</strain>
    </source>
</reference>
<gene>
    <name evidence="2" type="ORF">DERYTH_LOCUS11174</name>
</gene>
<proteinExistence type="predicted"/>
<dbReference type="EMBL" id="CAJVPY010006810">
    <property type="protein sequence ID" value="CAG8669763.1"/>
    <property type="molecule type" value="Genomic_DNA"/>
</dbReference>
<comment type="caution">
    <text evidence="2">The sequence shown here is derived from an EMBL/GenBank/DDBJ whole genome shotgun (WGS) entry which is preliminary data.</text>
</comment>